<dbReference type="Proteomes" id="UP000693738">
    <property type="component" value="Unassembled WGS sequence"/>
</dbReference>
<name>A0A8J2J4W4_FUSEQ</name>
<protein>
    <submittedName>
        <fullName evidence="2">Uncharacterized protein</fullName>
    </submittedName>
</protein>
<evidence type="ECO:0000313" key="2">
    <source>
        <dbReference type="EMBL" id="CAG7563464.1"/>
    </source>
</evidence>
<feature type="transmembrane region" description="Helical" evidence="1">
    <location>
        <begin position="49"/>
        <end position="72"/>
    </location>
</feature>
<reference evidence="2" key="1">
    <citation type="submission" date="2021-05" db="EMBL/GenBank/DDBJ databases">
        <authorList>
            <person name="Khan N."/>
        </authorList>
    </citation>
    <scope>NUCLEOTIDE SEQUENCE</scope>
</reference>
<organism evidence="2 3">
    <name type="scientific">Fusarium equiseti</name>
    <name type="common">Fusarium scirpi</name>
    <dbReference type="NCBI Taxonomy" id="61235"/>
    <lineage>
        <taxon>Eukaryota</taxon>
        <taxon>Fungi</taxon>
        <taxon>Dikarya</taxon>
        <taxon>Ascomycota</taxon>
        <taxon>Pezizomycotina</taxon>
        <taxon>Sordariomycetes</taxon>
        <taxon>Hypocreomycetidae</taxon>
        <taxon>Hypocreales</taxon>
        <taxon>Nectriaceae</taxon>
        <taxon>Fusarium</taxon>
        <taxon>Fusarium incarnatum-equiseti species complex</taxon>
    </lineage>
</organism>
<keyword evidence="1" id="KW-0812">Transmembrane</keyword>
<comment type="caution">
    <text evidence="2">The sequence shown here is derived from an EMBL/GenBank/DDBJ whole genome shotgun (WGS) entry which is preliminary data.</text>
</comment>
<keyword evidence="1" id="KW-0472">Membrane</keyword>
<evidence type="ECO:0000313" key="3">
    <source>
        <dbReference type="Proteomes" id="UP000693738"/>
    </source>
</evidence>
<keyword evidence="1" id="KW-1133">Transmembrane helix</keyword>
<accession>A0A8J2J4W4</accession>
<dbReference type="AlphaFoldDB" id="A0A8J2J4W4"/>
<gene>
    <name evidence="2" type="ORF">FEQUK3_LOCUS9193</name>
</gene>
<sequence>MANIQDEAAARISRRNVGATHEDKDLSCSVRLDDSDVNQEPGLFSNLRLIVYVWASLELLGPPSSFAVILVLRPRVERLSQASTTRPPHRVRSPSTFTSILTTTPYEIPEAINETYINLSPRSIEPTGEPAPPASLLPFPPSEALGIASL</sequence>
<dbReference type="EMBL" id="CAJSTJ010000157">
    <property type="protein sequence ID" value="CAG7563464.1"/>
    <property type="molecule type" value="Genomic_DNA"/>
</dbReference>
<evidence type="ECO:0000256" key="1">
    <source>
        <dbReference type="SAM" id="Phobius"/>
    </source>
</evidence>
<proteinExistence type="predicted"/>